<reference evidence="2" key="1">
    <citation type="journal article" date="2015" name="Nat. Plants">
        <title>Genome expansion of Arabis alpina linked with retrotransposition and reduced symmetric DNA methylation.</title>
        <authorList>
            <person name="Willing E.M."/>
            <person name="Rawat V."/>
            <person name="Mandakova T."/>
            <person name="Maumus F."/>
            <person name="James G.V."/>
            <person name="Nordstroem K.J."/>
            <person name="Becker C."/>
            <person name="Warthmann N."/>
            <person name="Chica C."/>
            <person name="Szarzynska B."/>
            <person name="Zytnicki M."/>
            <person name="Albani M.C."/>
            <person name="Kiefer C."/>
            <person name="Bergonzi S."/>
            <person name="Castaings L."/>
            <person name="Mateos J.L."/>
            <person name="Berns M.C."/>
            <person name="Bujdoso N."/>
            <person name="Piofczyk T."/>
            <person name="de Lorenzo L."/>
            <person name="Barrero-Sicilia C."/>
            <person name="Mateos I."/>
            <person name="Piednoel M."/>
            <person name="Hagmann J."/>
            <person name="Chen-Min-Tao R."/>
            <person name="Iglesias-Fernandez R."/>
            <person name="Schuster S.C."/>
            <person name="Alonso-Blanco C."/>
            <person name="Roudier F."/>
            <person name="Carbonero P."/>
            <person name="Paz-Ares J."/>
            <person name="Davis S.J."/>
            <person name="Pecinka A."/>
            <person name="Quesneville H."/>
            <person name="Colot V."/>
            <person name="Lysak M.A."/>
            <person name="Weigel D."/>
            <person name="Coupland G."/>
            <person name="Schneeberger K."/>
        </authorList>
    </citation>
    <scope>NUCLEOTIDE SEQUENCE [LARGE SCALE GENOMIC DNA]</scope>
    <source>
        <strain evidence="2">cv. Pajares</strain>
    </source>
</reference>
<name>A0A087HLK0_ARAAL</name>
<dbReference type="EMBL" id="CM002869">
    <property type="protein sequence ID" value="KFK43002.1"/>
    <property type="molecule type" value="Genomic_DNA"/>
</dbReference>
<accession>A0A087HLK0</accession>
<organism evidence="1 2">
    <name type="scientific">Arabis alpina</name>
    <name type="common">Alpine rock-cress</name>
    <dbReference type="NCBI Taxonomy" id="50452"/>
    <lineage>
        <taxon>Eukaryota</taxon>
        <taxon>Viridiplantae</taxon>
        <taxon>Streptophyta</taxon>
        <taxon>Embryophyta</taxon>
        <taxon>Tracheophyta</taxon>
        <taxon>Spermatophyta</taxon>
        <taxon>Magnoliopsida</taxon>
        <taxon>eudicotyledons</taxon>
        <taxon>Gunneridae</taxon>
        <taxon>Pentapetalae</taxon>
        <taxon>rosids</taxon>
        <taxon>malvids</taxon>
        <taxon>Brassicales</taxon>
        <taxon>Brassicaceae</taxon>
        <taxon>Arabideae</taxon>
        <taxon>Arabis</taxon>
    </lineage>
</organism>
<proteinExistence type="predicted"/>
<sequence length="192" mass="22078">MERTTMKVKRPSLSSSISKLHDSIDKMDKLSKAILILNSSVHRENIITGLQCYGVMLKSTILELQAIKGLTETYMKKAREMQPELYSYTNNKCKLNNSIHKMEKLYKPIVSLYNMDAAWRNLLIPDFQLLGAKLKSTILELQAVKVLVRQRKEALPKGKRYMCFTLSDWRSRIEMYESEVEGLEGVLAVSKS</sequence>
<protein>
    <submittedName>
        <fullName evidence="1">Uncharacterized protein</fullName>
    </submittedName>
</protein>
<dbReference type="Gramene" id="KFK43002">
    <property type="protein sequence ID" value="KFK43002"/>
    <property type="gene ID" value="AALP_AA1G066900"/>
</dbReference>
<dbReference type="Proteomes" id="UP000029120">
    <property type="component" value="Chromosome 1"/>
</dbReference>
<gene>
    <name evidence="1" type="ordered locus">AALP_Aa1g066900</name>
</gene>
<dbReference type="AlphaFoldDB" id="A0A087HLK0"/>
<evidence type="ECO:0000313" key="1">
    <source>
        <dbReference type="EMBL" id="KFK43002.1"/>
    </source>
</evidence>
<dbReference type="OrthoDB" id="1109741at2759"/>
<evidence type="ECO:0000313" key="2">
    <source>
        <dbReference type="Proteomes" id="UP000029120"/>
    </source>
</evidence>
<keyword evidence="2" id="KW-1185">Reference proteome</keyword>